<dbReference type="GO" id="GO:0006270">
    <property type="term" value="P:DNA replication initiation"/>
    <property type="evidence" value="ECO:0007669"/>
    <property type="project" value="TreeGrafter"/>
</dbReference>
<dbReference type="EMBL" id="CP048104">
    <property type="protein sequence ID" value="QKG85671.1"/>
    <property type="molecule type" value="Genomic_DNA"/>
</dbReference>
<dbReference type="PROSITE" id="PS51192">
    <property type="entry name" value="HELICASE_ATP_BIND_1"/>
    <property type="match status" value="1"/>
</dbReference>
<dbReference type="GO" id="GO:0003677">
    <property type="term" value="F:DNA binding"/>
    <property type="evidence" value="ECO:0007669"/>
    <property type="project" value="UniProtKB-KW"/>
</dbReference>
<dbReference type="InterPro" id="IPR011545">
    <property type="entry name" value="DEAD/DEAH_box_helicase_dom"/>
</dbReference>
<dbReference type="Gene3D" id="3.40.50.300">
    <property type="entry name" value="P-loop containing nucleotide triphosphate hydrolases"/>
    <property type="match status" value="2"/>
</dbReference>
<keyword evidence="3" id="KW-0238">DNA-binding</keyword>
<gene>
    <name evidence="6" type="ORF">GXN76_15255</name>
</gene>
<dbReference type="CDD" id="cd18785">
    <property type="entry name" value="SF2_C"/>
    <property type="match status" value="1"/>
</dbReference>
<keyword evidence="2" id="KW-0067">ATP-binding</keyword>
<evidence type="ECO:0000256" key="2">
    <source>
        <dbReference type="ARBA" id="ARBA00022840"/>
    </source>
</evidence>
<keyword evidence="7" id="KW-1185">Reference proteome</keyword>
<evidence type="ECO:0000259" key="4">
    <source>
        <dbReference type="PROSITE" id="PS51192"/>
    </source>
</evidence>
<evidence type="ECO:0000313" key="6">
    <source>
        <dbReference type="EMBL" id="QKG85671.1"/>
    </source>
</evidence>
<evidence type="ECO:0000256" key="3">
    <source>
        <dbReference type="ARBA" id="ARBA00023125"/>
    </source>
</evidence>
<dbReference type="KEGG" id="kpul:GXN76_15255"/>
<dbReference type="InterPro" id="IPR027417">
    <property type="entry name" value="P-loop_NTPase"/>
</dbReference>
<feature type="domain" description="Helicase C-terminal" evidence="5">
    <location>
        <begin position="413"/>
        <end position="567"/>
    </location>
</feature>
<evidence type="ECO:0000259" key="5">
    <source>
        <dbReference type="PROSITE" id="PS51194"/>
    </source>
</evidence>
<dbReference type="AlphaFoldDB" id="A0A7D4BRL9"/>
<dbReference type="GO" id="GO:0043138">
    <property type="term" value="F:3'-5' DNA helicase activity"/>
    <property type="evidence" value="ECO:0007669"/>
    <property type="project" value="TreeGrafter"/>
</dbReference>
<dbReference type="PROSITE" id="PS51194">
    <property type="entry name" value="HELICASE_CTER"/>
    <property type="match status" value="1"/>
</dbReference>
<protein>
    <submittedName>
        <fullName evidence="6">DEAD/DEAH box helicase</fullName>
    </submittedName>
</protein>
<dbReference type="Proteomes" id="UP000503088">
    <property type="component" value="Chromosome"/>
</dbReference>
<dbReference type="SMART" id="SM00487">
    <property type="entry name" value="DEXDc"/>
    <property type="match status" value="1"/>
</dbReference>
<dbReference type="PANTHER" id="PTHR30580:SF1">
    <property type="entry name" value="COMF OPERON PROTEIN 1"/>
    <property type="match status" value="1"/>
</dbReference>
<accession>A0A7D4BRL9</accession>
<dbReference type="GO" id="GO:0005524">
    <property type="term" value="F:ATP binding"/>
    <property type="evidence" value="ECO:0007669"/>
    <property type="project" value="UniProtKB-KW"/>
</dbReference>
<sequence>MRERGDSTVDLKVYLMDQNAYPTLSVSVDKLFWKLRGKSVSHVYRYTSVGQAFQKWKDCISSETPSEEMDPSVGGNNGIQAWRRWRDRAHSLWSILEGRALLWEEIIALLEYRWGACPEEGQLRDWLQILCLTGKARLFPGVHTPAAFAWRKCHRCGGGPGGLTATPCQRCGQYCVLCNHCVQMGKSRTCSGFFLFQPIKSEREIKEVELVSPSLTSAQQEASDHCIRLLQGRDRNLLVWAVTGSGKTEMLFAALRFVLQRGGRVLWASPRRDVVVEMGKRLKKAFPDTVTAVLHRNSGQTWQHADLVIATVHQAIRYHNRFQLAVLDEADAYPLTMEESDLSRYIDRALHPEGKYIRVTATPPATWRRQVKEGRFPAVTLPVRYHGLPLPEPQIKRVWGLWKKITAGKAVPSLAAFLRQVKEWEGQALLFVPRIRDAERLLKWLCGSYPDECHRIAAVTGGDENRGLRVEQFRNNQLTVLITTTILERGITVPKCHVGVVGADHPVFDKAALIQIAGRVGRSADYRLGQVWFFSGERTEGQRQALLEIRQLNRMAANKGYLAEEKG</sequence>
<dbReference type="RefSeq" id="WP_173224528.1">
    <property type="nucleotide sequence ID" value="NZ_CP048104.1"/>
</dbReference>
<keyword evidence="1" id="KW-0547">Nucleotide-binding</keyword>
<evidence type="ECO:0000313" key="7">
    <source>
        <dbReference type="Proteomes" id="UP000503088"/>
    </source>
</evidence>
<dbReference type="Pfam" id="PF00271">
    <property type="entry name" value="Helicase_C"/>
    <property type="match status" value="1"/>
</dbReference>
<dbReference type="GO" id="GO:0006310">
    <property type="term" value="P:DNA recombination"/>
    <property type="evidence" value="ECO:0007669"/>
    <property type="project" value="TreeGrafter"/>
</dbReference>
<dbReference type="GO" id="GO:0006302">
    <property type="term" value="P:double-strand break repair"/>
    <property type="evidence" value="ECO:0007669"/>
    <property type="project" value="TreeGrafter"/>
</dbReference>
<keyword evidence="6" id="KW-0347">Helicase</keyword>
<feature type="domain" description="Helicase ATP-binding" evidence="4">
    <location>
        <begin position="228"/>
        <end position="381"/>
    </location>
</feature>
<dbReference type="SMART" id="SM00490">
    <property type="entry name" value="HELICc"/>
    <property type="match status" value="1"/>
</dbReference>
<dbReference type="SUPFAM" id="SSF52540">
    <property type="entry name" value="P-loop containing nucleoside triphosphate hydrolases"/>
    <property type="match status" value="1"/>
</dbReference>
<dbReference type="PANTHER" id="PTHR30580">
    <property type="entry name" value="PRIMOSOMAL PROTEIN N"/>
    <property type="match status" value="1"/>
</dbReference>
<name>A0A7D4BRL9_9BACL</name>
<reference evidence="6 7" key="1">
    <citation type="submission" date="2020-01" db="EMBL/GenBank/DDBJ databases">
        <authorList>
            <person name="Gulvik C.A."/>
            <person name="Batra D.G."/>
        </authorList>
    </citation>
    <scope>NUCLEOTIDE SEQUENCE [LARGE SCALE GENOMIC DNA]</scope>
    <source>
        <strain evidence="6 7">W9323</strain>
    </source>
</reference>
<organism evidence="6 7">
    <name type="scientific">Kroppenstedtia pulmonis</name>
    <dbReference type="NCBI Taxonomy" id="1380685"/>
    <lineage>
        <taxon>Bacteria</taxon>
        <taxon>Bacillati</taxon>
        <taxon>Bacillota</taxon>
        <taxon>Bacilli</taxon>
        <taxon>Bacillales</taxon>
        <taxon>Thermoactinomycetaceae</taxon>
        <taxon>Kroppenstedtia</taxon>
    </lineage>
</organism>
<evidence type="ECO:0000256" key="1">
    <source>
        <dbReference type="ARBA" id="ARBA00022741"/>
    </source>
</evidence>
<keyword evidence="6" id="KW-0378">Hydrolase</keyword>
<proteinExistence type="predicted"/>
<dbReference type="InterPro" id="IPR001650">
    <property type="entry name" value="Helicase_C-like"/>
</dbReference>
<dbReference type="InterPro" id="IPR014001">
    <property type="entry name" value="Helicase_ATP-bd"/>
</dbReference>
<dbReference type="Pfam" id="PF00270">
    <property type="entry name" value="DEAD"/>
    <property type="match status" value="1"/>
</dbReference>